<feature type="compositionally biased region" description="Low complexity" evidence="1">
    <location>
        <begin position="88"/>
        <end position="161"/>
    </location>
</feature>
<evidence type="ECO:0000256" key="1">
    <source>
        <dbReference type="SAM" id="MobiDB-lite"/>
    </source>
</evidence>
<evidence type="ECO:0008006" key="4">
    <source>
        <dbReference type="Google" id="ProtNLM"/>
    </source>
</evidence>
<sequence>MARTLTPPSRPAVRRALLAALGIALLAHAAVLGWVSVLLQPPSLLRELAQPMYTRTLQAKAPAPTPDAVATQVAANSAPNRPSAHILPAPAAIKNKANNHPKPAPKPARAASAAAEDQAPTVTDTGTGTAQAGAPDATAPADSATRGSDSPDAAAQIAAAQQAAASAPAQAASAAASAPSVAATSAPEPTASAPAVAASGAVPAFVQTWPGDTRLSYQLSGNYRGELHGSAQVLWQREGTRYQAVVQMDLGILLSSRFTSQGAITEQGLQPEVYEEQVRQRRRGVRIGEDVRLNNGNRVPRPNAVQDAASQFVELGHRFATGQVPLRPGGQVNFWLARPGGVDEWTYDILGEETLQLPTLGAVQAVHLRPRQLAKPRGSIVAEIWFAPSLQYLPVRIRITQGEDSYVDLLVQTIDQR</sequence>
<evidence type="ECO:0000313" key="2">
    <source>
        <dbReference type="EMBL" id="AVO33982.1"/>
    </source>
</evidence>
<feature type="region of interest" description="Disordered" evidence="1">
    <location>
        <begin position="59"/>
        <end position="161"/>
    </location>
</feature>
<dbReference type="Pfam" id="PF11306">
    <property type="entry name" value="DUF3108"/>
    <property type="match status" value="1"/>
</dbReference>
<accession>A0A2S0MDK8</accession>
<dbReference type="InterPro" id="IPR021457">
    <property type="entry name" value="DUF3108"/>
</dbReference>
<proteinExistence type="predicted"/>
<reference evidence="2 3" key="1">
    <citation type="submission" date="2018-03" db="EMBL/GenBank/DDBJ databases">
        <title>Genome sequencing of Ottowia sp.</title>
        <authorList>
            <person name="Kim S.-J."/>
            <person name="Heo J."/>
            <person name="Kwon S.-W."/>
        </authorList>
    </citation>
    <scope>NUCLEOTIDE SEQUENCE [LARGE SCALE GENOMIC DNA]</scope>
    <source>
        <strain evidence="2 3">KADR8-3</strain>
    </source>
</reference>
<gene>
    <name evidence="2" type="ORF">C6570_06750</name>
</gene>
<dbReference type="AlphaFoldDB" id="A0A2S0MDK8"/>
<dbReference type="RefSeq" id="WP_106702538.1">
    <property type="nucleotide sequence ID" value="NZ_CP027666.1"/>
</dbReference>
<keyword evidence="3" id="KW-1185">Reference proteome</keyword>
<dbReference type="Proteomes" id="UP000239709">
    <property type="component" value="Chromosome"/>
</dbReference>
<dbReference type="EMBL" id="CP027666">
    <property type="protein sequence ID" value="AVO33982.1"/>
    <property type="molecule type" value="Genomic_DNA"/>
</dbReference>
<name>A0A2S0MDK8_9BURK</name>
<evidence type="ECO:0000313" key="3">
    <source>
        <dbReference type="Proteomes" id="UP000239709"/>
    </source>
</evidence>
<dbReference type="OrthoDB" id="8526020at2"/>
<dbReference type="KEGG" id="otk:C6570_06750"/>
<organism evidence="2 3">
    <name type="scientific">Ottowia oryzae</name>
    <dbReference type="NCBI Taxonomy" id="2109914"/>
    <lineage>
        <taxon>Bacteria</taxon>
        <taxon>Pseudomonadati</taxon>
        <taxon>Pseudomonadota</taxon>
        <taxon>Betaproteobacteria</taxon>
        <taxon>Burkholderiales</taxon>
        <taxon>Comamonadaceae</taxon>
        <taxon>Ottowia</taxon>
    </lineage>
</organism>
<protein>
    <recommendedName>
        <fullName evidence="4">DUF3108 domain-containing protein</fullName>
    </recommendedName>
</protein>